<evidence type="ECO:0000313" key="1">
    <source>
        <dbReference type="EMBL" id="TID20225.1"/>
    </source>
</evidence>
<dbReference type="EMBL" id="SNSC02000011">
    <property type="protein sequence ID" value="TID20225.1"/>
    <property type="molecule type" value="Genomic_DNA"/>
</dbReference>
<dbReference type="AlphaFoldDB" id="A0A4Z1P777"/>
<accession>A0A4Z1P777</accession>
<evidence type="ECO:0000313" key="2">
    <source>
        <dbReference type="Proteomes" id="UP000298493"/>
    </source>
</evidence>
<gene>
    <name evidence="1" type="ORF">E6O75_ATG07685</name>
</gene>
<dbReference type="Proteomes" id="UP000298493">
    <property type="component" value="Unassembled WGS sequence"/>
</dbReference>
<reference evidence="1 2" key="1">
    <citation type="submission" date="2019-04" db="EMBL/GenBank/DDBJ databases">
        <title>High contiguity whole genome sequence and gene annotation resource for two Venturia nashicola isolates.</title>
        <authorList>
            <person name="Prokchorchik M."/>
            <person name="Won K."/>
            <person name="Lee Y."/>
            <person name="Choi E.D."/>
            <person name="Segonzac C."/>
            <person name="Sohn K.H."/>
        </authorList>
    </citation>
    <scope>NUCLEOTIDE SEQUENCE [LARGE SCALE GENOMIC DNA]</scope>
    <source>
        <strain evidence="1 2">PRI2</strain>
    </source>
</reference>
<organism evidence="1 2">
    <name type="scientific">Venturia nashicola</name>
    <dbReference type="NCBI Taxonomy" id="86259"/>
    <lineage>
        <taxon>Eukaryota</taxon>
        <taxon>Fungi</taxon>
        <taxon>Dikarya</taxon>
        <taxon>Ascomycota</taxon>
        <taxon>Pezizomycotina</taxon>
        <taxon>Dothideomycetes</taxon>
        <taxon>Pleosporomycetidae</taxon>
        <taxon>Venturiales</taxon>
        <taxon>Venturiaceae</taxon>
        <taxon>Venturia</taxon>
    </lineage>
</organism>
<protein>
    <submittedName>
        <fullName evidence="1">Uncharacterized protein</fullName>
    </submittedName>
</protein>
<keyword evidence="2" id="KW-1185">Reference proteome</keyword>
<comment type="caution">
    <text evidence="1">The sequence shown here is derived from an EMBL/GenBank/DDBJ whole genome shotgun (WGS) entry which is preliminary data.</text>
</comment>
<name>A0A4Z1P777_9PEZI</name>
<proteinExistence type="predicted"/>
<sequence>MGNLKFVSNQLIIIRALTITRRKAQLLELDDRSLELSFFRYATLPLTGPFNASSSAASDRRVTSWRFSNLALPENSGVCKYHKSNEKLMLMVRSNLAAMRQHKTSVEAATRLPSCTVDTAAHH</sequence>